<evidence type="ECO:0000256" key="2">
    <source>
        <dbReference type="ARBA" id="ARBA00010787"/>
    </source>
</evidence>
<gene>
    <name evidence="8" type="ORF">KUCA_T00003226001</name>
</gene>
<dbReference type="RefSeq" id="XP_022459244.1">
    <property type="nucleotide sequence ID" value="XM_022601620.1"/>
</dbReference>
<evidence type="ECO:0000313" key="8">
    <source>
        <dbReference type="EMBL" id="CDK27248.1"/>
    </source>
</evidence>
<dbReference type="SUPFAM" id="SSF81301">
    <property type="entry name" value="Nucleotidyltransferase"/>
    <property type="match status" value="1"/>
</dbReference>
<dbReference type="InterPro" id="IPR040152">
    <property type="entry name" value="Atp25"/>
</dbReference>
<dbReference type="STRING" id="1382522.W6MM37"/>
<dbReference type="PANTHER" id="PTHR28087:SF1">
    <property type="entry name" value="ATPASE SYNTHESIS PROTEIN 25, MITOCHONDRIAL"/>
    <property type="match status" value="1"/>
</dbReference>
<evidence type="ECO:0000256" key="1">
    <source>
        <dbReference type="ARBA" id="ARBA00004443"/>
    </source>
</evidence>
<dbReference type="Proteomes" id="UP000019384">
    <property type="component" value="Unassembled WGS sequence"/>
</dbReference>
<accession>W6MM37</accession>
<dbReference type="GeneID" id="34520632"/>
<dbReference type="Gene3D" id="3.30.460.10">
    <property type="entry name" value="Beta Polymerase, domain 2"/>
    <property type="match status" value="1"/>
</dbReference>
<dbReference type="Pfam" id="PF02410">
    <property type="entry name" value="RsfS"/>
    <property type="match status" value="1"/>
</dbReference>
<evidence type="ECO:0000256" key="5">
    <source>
        <dbReference type="ARBA" id="ARBA00023128"/>
    </source>
</evidence>
<dbReference type="PANTHER" id="PTHR28087">
    <property type="entry name" value="ATPASE SYNTHESIS PROTEIN 25, MITOCHONDRIAL"/>
    <property type="match status" value="1"/>
</dbReference>
<evidence type="ECO:0000256" key="4">
    <source>
        <dbReference type="ARBA" id="ARBA00022946"/>
    </source>
</evidence>
<keyword evidence="5 7" id="KW-0496">Mitochondrion</keyword>
<sequence>MWRFTLKRNLRCIRSARSISQTPYGISLRETTGVTRPICRSLSTNNDISIDAKPTDQEATDSRPWYLRSEEPESAIISGTEMPEIPQDAPARLVQIVEYIAKQLSMENLLIFDVRSDHRDGYQGSQFVGDFMIIGSGKSAKHLHKATEELNNYVKKDLDTIPSYEGLLKSSDLFTARKRYKRKLKKSPAYALNDYGATANSWVMIDTNVDGIYVHFLTQERREELNLEELWASPEEKHLYQPRANIVSDSDDIFSGIRYFHTSTARYQRSDLDILAESAEKGDYKLAMEFNSKFNTFERQPESTDQMFMILRAHVKGVSSAETAEEVAALEDSFQQAFPVSSPSRGHWLCRVDFYLELLRKFPQVGYAKLFWDNFAAMQASGEMLTGADLSEFFKALTECPSDENRTANVSETLVSASGLLLSTYPHIQQEVPGSGEAVSFERIFPKLLPYIFGLGSSMESKDFITPNDVPVSSNTTQVPAAPFITVLPALLKQSRYQWISNDQTTERNLLLYLSVLANSSQWKLFWDFLDSLSKEADVLSKEFPWLFVLNLVAAKGNASACHFFLTKKWPYLSTNVIDESLPSVQESLEIIRRRVSESEQI</sequence>
<reference evidence="8" key="2">
    <citation type="submission" date="2014-02" db="EMBL/GenBank/DDBJ databases">
        <title>Complete DNA sequence of /Kuraishia capsulata/ illustrates novel genomic features among budding yeasts (/Saccharomycotina/).</title>
        <authorList>
            <person name="Morales L."/>
            <person name="Noel B."/>
            <person name="Porcel B."/>
            <person name="Marcet-Houben M."/>
            <person name="Hullo M-F."/>
            <person name="Sacerdot C."/>
            <person name="Tekaia F."/>
            <person name="Leh-Louis V."/>
            <person name="Despons L."/>
            <person name="Khanna V."/>
            <person name="Aury J-M."/>
            <person name="Barbe V."/>
            <person name="Couloux A."/>
            <person name="Labadie K."/>
            <person name="Pelletier E."/>
            <person name="Souciet J-L."/>
            <person name="Boekhout T."/>
            <person name="Gabaldon T."/>
            <person name="Wincker P."/>
            <person name="Dujon B."/>
        </authorList>
    </citation>
    <scope>NUCLEOTIDE SEQUENCE</scope>
    <source>
        <strain evidence="8">CBS 1993</strain>
    </source>
</reference>
<evidence type="ECO:0000256" key="3">
    <source>
        <dbReference type="ARBA" id="ARBA00022792"/>
    </source>
</evidence>
<dbReference type="OrthoDB" id="107372at2759"/>
<evidence type="ECO:0000256" key="6">
    <source>
        <dbReference type="ARBA" id="ARBA00023136"/>
    </source>
</evidence>
<keyword evidence="9" id="KW-1185">Reference proteome</keyword>
<proteinExistence type="inferred from homology"/>
<dbReference type="GO" id="GO:0140053">
    <property type="term" value="P:mitochondrial gene expression"/>
    <property type="evidence" value="ECO:0007669"/>
    <property type="project" value="UniProtKB-UniRule"/>
</dbReference>
<keyword evidence="6 7" id="KW-0472">Membrane</keyword>
<dbReference type="GO" id="GO:0005743">
    <property type="term" value="C:mitochondrial inner membrane"/>
    <property type="evidence" value="ECO:0007669"/>
    <property type="project" value="UniProtKB-SubCell"/>
</dbReference>
<evidence type="ECO:0000256" key="7">
    <source>
        <dbReference type="RuleBase" id="RU367062"/>
    </source>
</evidence>
<comment type="subcellular location">
    <subcellularLocation>
        <location evidence="1 7">Mitochondrion inner membrane</location>
        <topology evidence="1 7">Peripheral membrane protein</topology>
        <orientation evidence="1 7">Matrix side</orientation>
    </subcellularLocation>
</comment>
<keyword evidence="3 7" id="KW-0999">Mitochondrion inner membrane</keyword>
<dbReference type="AlphaFoldDB" id="W6MM37"/>
<protein>
    <recommendedName>
        <fullName evidence="7">ATPase synthesis protein 25</fullName>
    </recommendedName>
</protein>
<dbReference type="EMBL" id="HG793128">
    <property type="protein sequence ID" value="CDK27248.1"/>
    <property type="molecule type" value="Genomic_DNA"/>
</dbReference>
<dbReference type="GO" id="GO:0048255">
    <property type="term" value="P:mRNA stabilization"/>
    <property type="evidence" value="ECO:0007669"/>
    <property type="project" value="TreeGrafter"/>
</dbReference>
<reference evidence="8" key="1">
    <citation type="submission" date="2013-12" db="EMBL/GenBank/DDBJ databases">
        <authorList>
            <person name="Genoscope - CEA"/>
        </authorList>
    </citation>
    <scope>NUCLEOTIDE SEQUENCE</scope>
    <source>
        <strain evidence="8">CBS 1993</strain>
    </source>
</reference>
<comment type="function">
    <text evidence="7">Mitochondrial mRNA stabilization factor.</text>
</comment>
<keyword evidence="4 7" id="KW-0809">Transit peptide</keyword>
<comment type="similarity">
    <text evidence="2 7">Belongs to the ATP25 family.</text>
</comment>
<dbReference type="HOGENOM" id="CLU_454918_0_0_1"/>
<organism evidence="8 9">
    <name type="scientific">Kuraishia capsulata CBS 1993</name>
    <dbReference type="NCBI Taxonomy" id="1382522"/>
    <lineage>
        <taxon>Eukaryota</taxon>
        <taxon>Fungi</taxon>
        <taxon>Dikarya</taxon>
        <taxon>Ascomycota</taxon>
        <taxon>Saccharomycotina</taxon>
        <taxon>Pichiomycetes</taxon>
        <taxon>Pichiales</taxon>
        <taxon>Pichiaceae</taxon>
        <taxon>Kuraishia</taxon>
    </lineage>
</organism>
<name>W6MM37_9ASCO</name>
<evidence type="ECO:0000313" key="9">
    <source>
        <dbReference type="Proteomes" id="UP000019384"/>
    </source>
</evidence>
<dbReference type="InterPro" id="IPR043519">
    <property type="entry name" value="NT_sf"/>
</dbReference>